<reference evidence="4" key="2">
    <citation type="journal article" date="2018" name="Nat. Microbiol.">
        <title>Leveraging single-cell genomics to expand the fungal tree of life.</title>
        <authorList>
            <person name="Ahrendt S.R."/>
            <person name="Quandt C.A."/>
            <person name="Ciobanu D."/>
            <person name="Clum A."/>
            <person name="Salamov A."/>
            <person name="Andreopoulos B."/>
            <person name="Cheng J.F."/>
            <person name="Woyke T."/>
            <person name="Pelin A."/>
            <person name="Henrissat B."/>
            <person name="Reynolds N.K."/>
            <person name="Benny G.L."/>
            <person name="Smith M.E."/>
            <person name="James T.Y."/>
            <person name="Grigoriev I.V."/>
        </authorList>
    </citation>
    <scope>NUCLEOTIDE SEQUENCE [LARGE SCALE GENOMIC DNA]</scope>
    <source>
        <strain evidence="4">CSF55</strain>
    </source>
</reference>
<protein>
    <submittedName>
        <fullName evidence="1">Uncharacterized protein</fullName>
    </submittedName>
</protein>
<sequence length="318" mass="35754">MNTALNQDDFSNHFDDLSIGDQAPQISSPDKLETITNTIRTLSGKNDIIEKRLFAVEFKGCQMEQSMASIANDSISNYKELANTFSNSIESMKAAILTEIKNQNETISNALNACVHELQLIRQTLDNKKIIESREIKVVEEESSVEGEDEKKKSNRKLNSETGSFITIYFDVGVYVPYSALRKQLRRHGVQSSLILNMYYRKGGIVEIVTYKTSSDELENDLDRISTWSRVDDYDPVLGCMDAKDVKKSDLQSREVKSLICSYFTTVHAAILTSNGSETLKSYYKSKAFEICDDFLKGTCVSSSGLDLEALWQSSSQN</sequence>
<organism evidence="1 3">
    <name type="scientific">Rozella allomycis (strain CSF55)</name>
    <dbReference type="NCBI Taxonomy" id="988480"/>
    <lineage>
        <taxon>Eukaryota</taxon>
        <taxon>Fungi</taxon>
        <taxon>Fungi incertae sedis</taxon>
        <taxon>Cryptomycota</taxon>
        <taxon>Cryptomycota incertae sedis</taxon>
        <taxon>Rozella</taxon>
    </lineage>
</organism>
<name>A0A075B1N0_ROZAC</name>
<keyword evidence="3" id="KW-1185">Reference proteome</keyword>
<accession>A0A075B1N0</accession>
<reference evidence="2" key="3">
    <citation type="submission" date="2018-08" db="EMBL/GenBank/DDBJ databases">
        <title>Leveraging single-cell genomics to expand the Fungal Tree of Life.</title>
        <authorList>
            <consortium name="DOE Joint Genome Institute"/>
            <person name="Ahrendt S.R."/>
            <person name="Quandt C.A."/>
            <person name="Ciobanu D."/>
            <person name="Clum A."/>
            <person name="Salamov A."/>
            <person name="Andreopoulos B."/>
            <person name="Cheng J.-F."/>
            <person name="Woyke T."/>
            <person name="Pelin A."/>
            <person name="Henrissat B."/>
            <person name="Reynolds N."/>
            <person name="Benny G.L."/>
            <person name="Smith M.E."/>
            <person name="James T.Y."/>
            <person name="Grigoriev I.V."/>
        </authorList>
    </citation>
    <scope>NUCLEOTIDE SEQUENCE</scope>
    <source>
        <strain evidence="2">CSF55</strain>
    </source>
</reference>
<dbReference type="Proteomes" id="UP000281549">
    <property type="component" value="Unassembled WGS sequence"/>
</dbReference>
<evidence type="ECO:0000313" key="4">
    <source>
        <dbReference type="Proteomes" id="UP000281549"/>
    </source>
</evidence>
<proteinExistence type="predicted"/>
<evidence type="ECO:0000313" key="2">
    <source>
        <dbReference type="EMBL" id="RKP22100.1"/>
    </source>
</evidence>
<dbReference type="AlphaFoldDB" id="A0A075B1N0"/>
<evidence type="ECO:0000313" key="1">
    <source>
        <dbReference type="EMBL" id="EPZ36448.1"/>
    </source>
</evidence>
<gene>
    <name evidence="1" type="ORF">O9G_003319</name>
    <name evidence="2" type="ORF">ROZALSC1DRAFT_26525</name>
</gene>
<dbReference type="EMBL" id="ML004910">
    <property type="protein sequence ID" value="RKP22100.1"/>
    <property type="molecule type" value="Genomic_DNA"/>
</dbReference>
<dbReference type="EMBL" id="KE560559">
    <property type="protein sequence ID" value="EPZ36448.1"/>
    <property type="molecule type" value="Genomic_DNA"/>
</dbReference>
<evidence type="ECO:0000313" key="3">
    <source>
        <dbReference type="Proteomes" id="UP000030755"/>
    </source>
</evidence>
<dbReference type="HOGENOM" id="CLU_874798_0_0_1"/>
<reference evidence="1 3" key="1">
    <citation type="journal article" date="2013" name="Curr. Biol.">
        <title>Shared signatures of parasitism and phylogenomics unite Cryptomycota and microsporidia.</title>
        <authorList>
            <person name="James T.Y."/>
            <person name="Pelin A."/>
            <person name="Bonen L."/>
            <person name="Ahrendt S."/>
            <person name="Sain D."/>
            <person name="Corradi N."/>
            <person name="Stajich J.E."/>
        </authorList>
    </citation>
    <scope>NUCLEOTIDE SEQUENCE [LARGE SCALE GENOMIC DNA]</scope>
    <source>
        <strain evidence="1">CSF55</strain>
        <strain evidence="1">CSF55</strain>
    </source>
</reference>
<dbReference type="Proteomes" id="UP000030755">
    <property type="component" value="Unassembled WGS sequence"/>
</dbReference>